<dbReference type="GO" id="GO:0000902">
    <property type="term" value="P:cell morphogenesis"/>
    <property type="evidence" value="ECO:0007669"/>
    <property type="project" value="InterPro"/>
</dbReference>
<gene>
    <name evidence="6 9" type="primary">minC</name>
    <name evidence="9" type="ORF">GCM10010995_01470</name>
</gene>
<dbReference type="GO" id="GO:1901891">
    <property type="term" value="P:regulation of cell septum assembly"/>
    <property type="evidence" value="ECO:0007669"/>
    <property type="project" value="InterPro"/>
</dbReference>
<evidence type="ECO:0000313" key="10">
    <source>
        <dbReference type="Proteomes" id="UP000636949"/>
    </source>
</evidence>
<dbReference type="InterPro" id="IPR036145">
    <property type="entry name" value="MinC_C_sf"/>
</dbReference>
<dbReference type="RefSeq" id="WP_117001245.1">
    <property type="nucleotide sequence ID" value="NZ_BMJS01000001.1"/>
</dbReference>
<dbReference type="PANTHER" id="PTHR34108">
    <property type="entry name" value="SEPTUM SITE-DETERMINING PROTEIN MINC"/>
    <property type="match status" value="1"/>
</dbReference>
<comment type="function">
    <text evidence="5 6">Cell division inhibitor that blocks the formation of polar Z ring septums. Rapidly oscillates between the poles of the cell to destabilize FtsZ filaments that have formed before they mature into polar Z rings. Prevents FtsZ polymerization.</text>
</comment>
<feature type="domain" description="Septum formation inhibitor MinC C-terminal" evidence="7">
    <location>
        <begin position="122"/>
        <end position="224"/>
    </location>
</feature>
<dbReference type="EMBL" id="BMJS01000001">
    <property type="protein sequence ID" value="GGF87946.1"/>
    <property type="molecule type" value="Genomic_DNA"/>
</dbReference>
<evidence type="ECO:0000256" key="1">
    <source>
        <dbReference type="ARBA" id="ARBA00006291"/>
    </source>
</evidence>
<evidence type="ECO:0000256" key="6">
    <source>
        <dbReference type="HAMAP-Rule" id="MF_00267"/>
    </source>
</evidence>
<evidence type="ECO:0000256" key="5">
    <source>
        <dbReference type="ARBA" id="ARBA00025606"/>
    </source>
</evidence>
<name>A0A8J3E7I9_9GAMM</name>
<dbReference type="NCBIfam" id="TIGR01222">
    <property type="entry name" value="minC"/>
    <property type="match status" value="1"/>
</dbReference>
<dbReference type="GO" id="GO:0000917">
    <property type="term" value="P:division septum assembly"/>
    <property type="evidence" value="ECO:0007669"/>
    <property type="project" value="UniProtKB-KW"/>
</dbReference>
<keyword evidence="2 6" id="KW-0132">Cell division</keyword>
<dbReference type="GO" id="GO:0051302">
    <property type="term" value="P:regulation of cell division"/>
    <property type="evidence" value="ECO:0007669"/>
    <property type="project" value="InterPro"/>
</dbReference>
<dbReference type="OrthoDB" id="9794530at2"/>
<reference evidence="9" key="1">
    <citation type="journal article" date="2014" name="Int. J. Syst. Evol. Microbiol.">
        <title>Complete genome sequence of Corynebacterium casei LMG S-19264T (=DSM 44701T), isolated from a smear-ripened cheese.</title>
        <authorList>
            <consortium name="US DOE Joint Genome Institute (JGI-PGF)"/>
            <person name="Walter F."/>
            <person name="Albersmeier A."/>
            <person name="Kalinowski J."/>
            <person name="Ruckert C."/>
        </authorList>
    </citation>
    <scope>NUCLEOTIDE SEQUENCE</scope>
    <source>
        <strain evidence="9">CGMCC 1.15758</strain>
    </source>
</reference>
<proteinExistence type="inferred from homology"/>
<dbReference type="InterPro" id="IPR007874">
    <property type="entry name" value="MinC_N"/>
</dbReference>
<dbReference type="SUPFAM" id="SSF63848">
    <property type="entry name" value="Cell-division inhibitor MinC, C-terminal domain"/>
    <property type="match status" value="1"/>
</dbReference>
<comment type="similarity">
    <text evidence="1 6">Belongs to the MinC family.</text>
</comment>
<feature type="domain" description="Septum formation inhibitor MinC N-terminal" evidence="8">
    <location>
        <begin position="5"/>
        <end position="75"/>
    </location>
</feature>
<dbReference type="Pfam" id="PF05209">
    <property type="entry name" value="MinC_N"/>
    <property type="match status" value="1"/>
</dbReference>
<sequence>MPAAFQIKGSLFTLSVLQILSTDLEDIEKQITTKIKQAPQFFNNTPMVIELTALTSGLTIEFIENLTEMLRKHTLLTVGFRLPDQTLTDALQSKGFPIFKEGKNIPAPTVSVNKVSTSQHKIISSRVRSGQQVISQNGDLIILSSVSSGAELLASGNIHVYGTLRGRAVAGLDGDTSARIFCHKLEADLVSIAGQYKIFEEPVEPLGNDNNGYQIQLKDGTIMISQI</sequence>
<keyword evidence="4 6" id="KW-0131">Cell cycle</keyword>
<evidence type="ECO:0000256" key="3">
    <source>
        <dbReference type="ARBA" id="ARBA00023210"/>
    </source>
</evidence>
<comment type="caution">
    <text evidence="9">The sequence shown here is derived from an EMBL/GenBank/DDBJ whole genome shotgun (WGS) entry which is preliminary data.</text>
</comment>
<accession>A0A8J3E7I9</accession>
<evidence type="ECO:0000256" key="2">
    <source>
        <dbReference type="ARBA" id="ARBA00022618"/>
    </source>
</evidence>
<evidence type="ECO:0000256" key="4">
    <source>
        <dbReference type="ARBA" id="ARBA00023306"/>
    </source>
</evidence>
<dbReference type="Gene3D" id="3.30.70.260">
    <property type="match status" value="1"/>
</dbReference>
<dbReference type="PANTHER" id="PTHR34108:SF1">
    <property type="entry name" value="SEPTUM SITE-DETERMINING PROTEIN MINC"/>
    <property type="match status" value="1"/>
</dbReference>
<reference evidence="9" key="2">
    <citation type="submission" date="2020-09" db="EMBL/GenBank/DDBJ databases">
        <authorList>
            <person name="Sun Q."/>
            <person name="Zhou Y."/>
        </authorList>
    </citation>
    <scope>NUCLEOTIDE SEQUENCE</scope>
    <source>
        <strain evidence="9">CGMCC 1.15758</strain>
    </source>
</reference>
<evidence type="ECO:0000259" key="8">
    <source>
        <dbReference type="Pfam" id="PF05209"/>
    </source>
</evidence>
<dbReference type="InterPro" id="IPR013033">
    <property type="entry name" value="MinC"/>
</dbReference>
<evidence type="ECO:0000313" key="9">
    <source>
        <dbReference type="EMBL" id="GGF87946.1"/>
    </source>
</evidence>
<dbReference type="Pfam" id="PF03775">
    <property type="entry name" value="MinC_C"/>
    <property type="match status" value="1"/>
</dbReference>
<dbReference type="InterPro" id="IPR005526">
    <property type="entry name" value="Septum_form_inhib_MinC_C"/>
</dbReference>
<evidence type="ECO:0000259" key="7">
    <source>
        <dbReference type="Pfam" id="PF03775"/>
    </source>
</evidence>
<dbReference type="InterPro" id="IPR016098">
    <property type="entry name" value="CAP/MinC_C"/>
</dbReference>
<dbReference type="Proteomes" id="UP000636949">
    <property type="component" value="Unassembled WGS sequence"/>
</dbReference>
<dbReference type="AlphaFoldDB" id="A0A8J3E7I9"/>
<keyword evidence="3 6" id="KW-0717">Septation</keyword>
<keyword evidence="10" id="KW-1185">Reference proteome</keyword>
<organism evidence="9 10">
    <name type="scientific">Cysteiniphilum litorale</name>
    <dbReference type="NCBI Taxonomy" id="2056700"/>
    <lineage>
        <taxon>Bacteria</taxon>
        <taxon>Pseudomonadati</taxon>
        <taxon>Pseudomonadota</taxon>
        <taxon>Gammaproteobacteria</taxon>
        <taxon>Thiotrichales</taxon>
        <taxon>Fastidiosibacteraceae</taxon>
        <taxon>Cysteiniphilum</taxon>
    </lineage>
</organism>
<dbReference type="HAMAP" id="MF_00267">
    <property type="entry name" value="MinC"/>
    <property type="match status" value="1"/>
</dbReference>
<dbReference type="Gene3D" id="2.160.20.70">
    <property type="match status" value="1"/>
</dbReference>
<protein>
    <recommendedName>
        <fullName evidence="6">Probable septum site-determining protein MinC</fullName>
    </recommendedName>
</protein>
<comment type="subunit">
    <text evidence="6">Interacts with MinD and FtsZ.</text>
</comment>